<dbReference type="Gene3D" id="1.10.10.10">
    <property type="entry name" value="Winged helix-like DNA-binding domain superfamily/Winged helix DNA-binding domain"/>
    <property type="match status" value="1"/>
</dbReference>
<dbReference type="RefSeq" id="WP_344665974.1">
    <property type="nucleotide sequence ID" value="NZ_BAAAQN010000013.1"/>
</dbReference>
<keyword evidence="3" id="KW-1185">Reference proteome</keyword>
<accession>A0ABP5FIS5</accession>
<dbReference type="SUPFAM" id="SSF46894">
    <property type="entry name" value="C-terminal effector domain of the bipartite response regulators"/>
    <property type="match status" value="1"/>
</dbReference>
<dbReference type="Pfam" id="PF08448">
    <property type="entry name" value="PAS_4"/>
    <property type="match status" value="1"/>
</dbReference>
<dbReference type="SUPFAM" id="SSF55785">
    <property type="entry name" value="PYP-like sensor domain (PAS domain)"/>
    <property type="match status" value="1"/>
</dbReference>
<dbReference type="InterPro" id="IPR000792">
    <property type="entry name" value="Tscrpt_reg_LuxR_C"/>
</dbReference>
<dbReference type="SMART" id="SM00421">
    <property type="entry name" value="HTH_LUXR"/>
    <property type="match status" value="1"/>
</dbReference>
<dbReference type="InterPro" id="IPR035965">
    <property type="entry name" value="PAS-like_dom_sf"/>
</dbReference>
<gene>
    <name evidence="2" type="ORF">GCM10009839_27720</name>
</gene>
<dbReference type="NCBIfam" id="TIGR00229">
    <property type="entry name" value="sensory_box"/>
    <property type="match status" value="1"/>
</dbReference>
<dbReference type="Pfam" id="PF00196">
    <property type="entry name" value="GerE"/>
    <property type="match status" value="1"/>
</dbReference>
<organism evidence="2 3">
    <name type="scientific">Catenulispora yoronensis</name>
    <dbReference type="NCBI Taxonomy" id="450799"/>
    <lineage>
        <taxon>Bacteria</taxon>
        <taxon>Bacillati</taxon>
        <taxon>Actinomycetota</taxon>
        <taxon>Actinomycetes</taxon>
        <taxon>Catenulisporales</taxon>
        <taxon>Catenulisporaceae</taxon>
        <taxon>Catenulispora</taxon>
    </lineage>
</organism>
<dbReference type="Gene3D" id="3.30.450.20">
    <property type="entry name" value="PAS domain"/>
    <property type="match status" value="1"/>
</dbReference>
<dbReference type="InterPro" id="IPR036388">
    <property type="entry name" value="WH-like_DNA-bd_sf"/>
</dbReference>
<evidence type="ECO:0000313" key="2">
    <source>
        <dbReference type="EMBL" id="GAA2027402.1"/>
    </source>
</evidence>
<comment type="caution">
    <text evidence="2">The sequence shown here is derived from an EMBL/GenBank/DDBJ whole genome shotgun (WGS) entry which is preliminary data.</text>
</comment>
<protein>
    <recommendedName>
        <fullName evidence="1">HTH luxR-type domain-containing protein</fullName>
    </recommendedName>
</protein>
<reference evidence="3" key="1">
    <citation type="journal article" date="2019" name="Int. J. Syst. Evol. Microbiol.">
        <title>The Global Catalogue of Microorganisms (GCM) 10K type strain sequencing project: providing services to taxonomists for standard genome sequencing and annotation.</title>
        <authorList>
            <consortium name="The Broad Institute Genomics Platform"/>
            <consortium name="The Broad Institute Genome Sequencing Center for Infectious Disease"/>
            <person name="Wu L."/>
            <person name="Ma J."/>
        </authorList>
    </citation>
    <scope>NUCLEOTIDE SEQUENCE [LARGE SCALE GENOMIC DNA]</scope>
    <source>
        <strain evidence="3">JCM 16014</strain>
    </source>
</reference>
<name>A0ABP5FIS5_9ACTN</name>
<feature type="domain" description="HTH luxR-type" evidence="1">
    <location>
        <begin position="148"/>
        <end position="205"/>
    </location>
</feature>
<dbReference type="EMBL" id="BAAAQN010000013">
    <property type="protein sequence ID" value="GAA2027402.1"/>
    <property type="molecule type" value="Genomic_DNA"/>
</dbReference>
<dbReference type="InterPro" id="IPR013656">
    <property type="entry name" value="PAS_4"/>
</dbReference>
<dbReference type="InterPro" id="IPR016032">
    <property type="entry name" value="Sig_transdc_resp-reg_C-effctor"/>
</dbReference>
<evidence type="ECO:0000313" key="3">
    <source>
        <dbReference type="Proteomes" id="UP001500751"/>
    </source>
</evidence>
<proteinExistence type="predicted"/>
<dbReference type="Proteomes" id="UP001500751">
    <property type="component" value="Unassembled WGS sequence"/>
</dbReference>
<sequence length="228" mass="24358">MSTDPGCGGGAEGLWWEVLFHQAWLPMARVDPAGRIVEGNAALGRLAGRGIAELRGLRVRELVAPGGSAGFGKQWRDVVDGRRSRGRGRVLVVRGDGRLLLAEAVAWPVRGAAGRVIEVVCSLNPVNALDGMSAGARETGDPLTLPVGLRLSQPEARMLEGLAEGLGNAALGARLYLSKAGVDYYLDRLRKKFRVRGRCALVARAYALGVLMVAVWPPRVDSAYVERP</sequence>
<dbReference type="InterPro" id="IPR000014">
    <property type="entry name" value="PAS"/>
</dbReference>
<evidence type="ECO:0000259" key="1">
    <source>
        <dbReference type="SMART" id="SM00421"/>
    </source>
</evidence>
<dbReference type="CDD" id="cd00130">
    <property type="entry name" value="PAS"/>
    <property type="match status" value="1"/>
</dbReference>